<dbReference type="EMBL" id="JANGEW010000018">
    <property type="protein sequence ID" value="MCQ5343250.1"/>
    <property type="molecule type" value="Genomic_DNA"/>
</dbReference>
<reference evidence="3 4" key="1">
    <citation type="submission" date="2022-06" db="EMBL/GenBank/DDBJ databases">
        <title>Isolation of gut microbiota from human fecal samples.</title>
        <authorList>
            <person name="Pamer E.G."/>
            <person name="Barat B."/>
            <person name="Waligurski E."/>
            <person name="Medina S."/>
            <person name="Paddock L."/>
            <person name="Mostad J."/>
        </authorList>
    </citation>
    <scope>NUCLEOTIDE SEQUENCE [LARGE SCALE GENOMIC DNA]</scope>
    <source>
        <strain evidence="3 4">DFI.1.1</strain>
    </source>
</reference>
<dbReference type="PIRSF" id="PIRSF002741">
    <property type="entry name" value="MppA"/>
    <property type="match status" value="1"/>
</dbReference>
<dbReference type="PROSITE" id="PS51257">
    <property type="entry name" value="PROKAR_LIPOPROTEIN"/>
    <property type="match status" value="1"/>
</dbReference>
<proteinExistence type="predicted"/>
<dbReference type="SUPFAM" id="SSF53850">
    <property type="entry name" value="Periplasmic binding protein-like II"/>
    <property type="match status" value="1"/>
</dbReference>
<dbReference type="Pfam" id="PF00496">
    <property type="entry name" value="SBP_bac_5"/>
    <property type="match status" value="1"/>
</dbReference>
<keyword evidence="4" id="KW-1185">Reference proteome</keyword>
<dbReference type="Gene3D" id="3.40.190.10">
    <property type="entry name" value="Periplasmic binding protein-like II"/>
    <property type="match status" value="1"/>
</dbReference>
<feature type="domain" description="Solute-binding protein family 5" evidence="2">
    <location>
        <begin position="81"/>
        <end position="433"/>
    </location>
</feature>
<dbReference type="CDD" id="cd08490">
    <property type="entry name" value="PBP2_NikA_DppA_OppA_like_3"/>
    <property type="match status" value="1"/>
</dbReference>
<keyword evidence="1" id="KW-0732">Signal</keyword>
<dbReference type="PANTHER" id="PTHR30290:SF81">
    <property type="entry name" value="OLIGOPEPTIDE-BINDING PROTEIN OPPA"/>
    <property type="match status" value="1"/>
</dbReference>
<feature type="chain" id="PRO_5045091783" evidence="1">
    <location>
        <begin position="22"/>
        <end position="517"/>
    </location>
</feature>
<evidence type="ECO:0000313" key="3">
    <source>
        <dbReference type="EMBL" id="MCQ5343250.1"/>
    </source>
</evidence>
<sequence length="517" mass="56711">MKWKKLAALMLGALLCIAALSGCGNDAAGNASGGKTLTIGDTTFNSSNEEPDINPHNAYAGWACIRYGVGETLVKYSDTMELQPWLATKWENTDPLTWKLILRDHVKFSSGRVMDAAAVKQCLEHLIANNKRAQQNLKIAAIEANGQELIIRTTEPKPALLNYLGDPYGCIIDVDAGFENGIVAGTGPYIATDLKTDDHLTLKKNENYWGGMPKLDKITIRTITDGNTLANALQSGEVQAAYGMAYESYPLFQNDQYNISQISTSRCFFGKMNFDPDSVCSDPAVRKAIAMGIDKENFVDKLLEGNGFPANGVFPAGSAFGGDKVTTETYDPEGAKKVLEQAGWVDTDGDGIREKDGKKLIVKWLTYPSRQELPLLAESAQSTLKNIGMAVDINNTADNNQVVKDPKKWDVYAMANVQAPTGDPEYWFTVFAVSNATKNQGKYHSAKLDALEQQLSQEFDPAKRAALAVQMQQTVLDDNAFVFCSFLKMSMISKKNIKNYTSHACDYYQVTADLDVE</sequence>
<feature type="signal peptide" evidence="1">
    <location>
        <begin position="1"/>
        <end position="21"/>
    </location>
</feature>
<dbReference type="Gene3D" id="3.10.105.10">
    <property type="entry name" value="Dipeptide-binding Protein, Domain 3"/>
    <property type="match status" value="1"/>
</dbReference>
<dbReference type="PANTHER" id="PTHR30290">
    <property type="entry name" value="PERIPLASMIC BINDING COMPONENT OF ABC TRANSPORTER"/>
    <property type="match status" value="1"/>
</dbReference>
<protein>
    <submittedName>
        <fullName evidence="3">ABC transporter substrate-binding protein</fullName>
    </submittedName>
</protein>
<evidence type="ECO:0000259" key="2">
    <source>
        <dbReference type="Pfam" id="PF00496"/>
    </source>
</evidence>
<name>A0ABT1SVE2_9FIRM</name>
<dbReference type="InterPro" id="IPR000914">
    <property type="entry name" value="SBP_5_dom"/>
</dbReference>
<dbReference type="RefSeq" id="WP_062411316.1">
    <property type="nucleotide sequence ID" value="NZ_JAJCIO010000019.1"/>
</dbReference>
<comment type="caution">
    <text evidence="3">The sequence shown here is derived from an EMBL/GenBank/DDBJ whole genome shotgun (WGS) entry which is preliminary data.</text>
</comment>
<dbReference type="Proteomes" id="UP001206692">
    <property type="component" value="Unassembled WGS sequence"/>
</dbReference>
<evidence type="ECO:0000256" key="1">
    <source>
        <dbReference type="SAM" id="SignalP"/>
    </source>
</evidence>
<dbReference type="InterPro" id="IPR039424">
    <property type="entry name" value="SBP_5"/>
</dbReference>
<accession>A0ABT1SVE2</accession>
<organism evidence="3 4">
    <name type="scientific">Megasphaera massiliensis</name>
    <dbReference type="NCBI Taxonomy" id="1232428"/>
    <lineage>
        <taxon>Bacteria</taxon>
        <taxon>Bacillati</taxon>
        <taxon>Bacillota</taxon>
        <taxon>Negativicutes</taxon>
        <taxon>Veillonellales</taxon>
        <taxon>Veillonellaceae</taxon>
        <taxon>Megasphaera</taxon>
    </lineage>
</organism>
<evidence type="ECO:0000313" key="4">
    <source>
        <dbReference type="Proteomes" id="UP001206692"/>
    </source>
</evidence>
<dbReference type="InterPro" id="IPR030678">
    <property type="entry name" value="Peptide/Ni-bd"/>
</dbReference>
<gene>
    <name evidence="3" type="ORF">NE675_09490</name>
</gene>